<dbReference type="AlphaFoldDB" id="A0AAV1LAB4"/>
<evidence type="ECO:0000313" key="4">
    <source>
        <dbReference type="EMBL" id="CAK1590962.1"/>
    </source>
</evidence>
<protein>
    <recommendedName>
        <fullName evidence="3">DDE Tnp4 domain-containing protein</fullName>
    </recommendedName>
</protein>
<keyword evidence="2" id="KW-0479">Metal-binding</keyword>
<accession>A0AAV1LAB4</accession>
<reference evidence="4 5" key="1">
    <citation type="submission" date="2023-11" db="EMBL/GenBank/DDBJ databases">
        <authorList>
            <person name="Hedman E."/>
            <person name="Englund M."/>
            <person name="Stromberg M."/>
            <person name="Nyberg Akerstrom W."/>
            <person name="Nylinder S."/>
            <person name="Jareborg N."/>
            <person name="Kallberg Y."/>
            <person name="Kronander E."/>
        </authorList>
    </citation>
    <scope>NUCLEOTIDE SEQUENCE [LARGE SCALE GENOMIC DNA]</scope>
</reference>
<evidence type="ECO:0000313" key="5">
    <source>
        <dbReference type="Proteomes" id="UP001314205"/>
    </source>
</evidence>
<comment type="caution">
    <text evidence="4">The sequence shown here is derived from an EMBL/GenBank/DDBJ whole genome shotgun (WGS) entry which is preliminary data.</text>
</comment>
<organism evidence="4 5">
    <name type="scientific">Parnassius mnemosyne</name>
    <name type="common">clouded apollo</name>
    <dbReference type="NCBI Taxonomy" id="213953"/>
    <lineage>
        <taxon>Eukaryota</taxon>
        <taxon>Metazoa</taxon>
        <taxon>Ecdysozoa</taxon>
        <taxon>Arthropoda</taxon>
        <taxon>Hexapoda</taxon>
        <taxon>Insecta</taxon>
        <taxon>Pterygota</taxon>
        <taxon>Neoptera</taxon>
        <taxon>Endopterygota</taxon>
        <taxon>Lepidoptera</taxon>
        <taxon>Glossata</taxon>
        <taxon>Ditrysia</taxon>
        <taxon>Papilionoidea</taxon>
        <taxon>Papilionidae</taxon>
        <taxon>Parnassiinae</taxon>
        <taxon>Parnassini</taxon>
        <taxon>Parnassius</taxon>
        <taxon>Driopa</taxon>
    </lineage>
</organism>
<dbReference type="GO" id="GO:0046872">
    <property type="term" value="F:metal ion binding"/>
    <property type="evidence" value="ECO:0007669"/>
    <property type="project" value="UniProtKB-KW"/>
</dbReference>
<sequence length="140" mass="15879">MKPYEGDPERGSSERMFNYRLSRACRVVENTFGVLSSSYRVLCKPMLLEPEKAIKVVLATVYLYNYLRSNSNLRSPVSFVTIQGNGEIVPGSWRTEQAPTSLLPIDAIPRRASQNAKDIRSHLATHFITNGAIVWQNEYQ</sequence>
<name>A0AAV1LAB4_9NEOP</name>
<gene>
    <name evidence="4" type="ORF">PARMNEM_LOCUS11259</name>
</gene>
<dbReference type="Proteomes" id="UP001314205">
    <property type="component" value="Unassembled WGS sequence"/>
</dbReference>
<evidence type="ECO:0000256" key="2">
    <source>
        <dbReference type="ARBA" id="ARBA00022723"/>
    </source>
</evidence>
<dbReference type="EMBL" id="CAVLGL010000086">
    <property type="protein sequence ID" value="CAK1590962.1"/>
    <property type="molecule type" value="Genomic_DNA"/>
</dbReference>
<dbReference type="Pfam" id="PF13359">
    <property type="entry name" value="DDE_Tnp_4"/>
    <property type="match status" value="1"/>
</dbReference>
<dbReference type="InterPro" id="IPR027806">
    <property type="entry name" value="HARBI1_dom"/>
</dbReference>
<keyword evidence="5" id="KW-1185">Reference proteome</keyword>
<evidence type="ECO:0000259" key="3">
    <source>
        <dbReference type="Pfam" id="PF13359"/>
    </source>
</evidence>
<comment type="cofactor">
    <cofactor evidence="1">
        <name>a divalent metal cation</name>
        <dbReference type="ChEBI" id="CHEBI:60240"/>
    </cofactor>
</comment>
<evidence type="ECO:0000256" key="1">
    <source>
        <dbReference type="ARBA" id="ARBA00001968"/>
    </source>
</evidence>
<feature type="domain" description="DDE Tnp4" evidence="3">
    <location>
        <begin position="7"/>
        <end position="65"/>
    </location>
</feature>
<proteinExistence type="predicted"/>